<keyword evidence="6" id="KW-0539">Nucleus</keyword>
<evidence type="ECO:0000256" key="3">
    <source>
        <dbReference type="ARBA" id="ARBA00023015"/>
    </source>
</evidence>
<evidence type="ECO:0000313" key="12">
    <source>
        <dbReference type="Proteomes" id="UP000734854"/>
    </source>
</evidence>
<name>A0A8J5FH08_ZINOF</name>
<keyword evidence="8" id="KW-0175">Coiled coil</keyword>
<organism evidence="11 12">
    <name type="scientific">Zingiber officinale</name>
    <name type="common">Ginger</name>
    <name type="synonym">Amomum zingiber</name>
    <dbReference type="NCBI Taxonomy" id="94328"/>
    <lineage>
        <taxon>Eukaryota</taxon>
        <taxon>Viridiplantae</taxon>
        <taxon>Streptophyta</taxon>
        <taxon>Embryophyta</taxon>
        <taxon>Tracheophyta</taxon>
        <taxon>Spermatophyta</taxon>
        <taxon>Magnoliopsida</taxon>
        <taxon>Liliopsida</taxon>
        <taxon>Zingiberales</taxon>
        <taxon>Zingiberaceae</taxon>
        <taxon>Zingiber</taxon>
    </lineage>
</organism>
<dbReference type="PANTHER" id="PTHR13690:SF80">
    <property type="entry name" value="BZIP TRANSCRIPTION FACTOR FAMILY PROTEIN-RELATED"/>
    <property type="match status" value="1"/>
</dbReference>
<feature type="region of interest" description="Disordered" evidence="9">
    <location>
        <begin position="75"/>
        <end position="94"/>
    </location>
</feature>
<comment type="similarity">
    <text evidence="2">Belongs to the bZIP family.</text>
</comment>
<dbReference type="EMBL" id="JACMSC010000015">
    <property type="protein sequence ID" value="KAG6485528.1"/>
    <property type="molecule type" value="Genomic_DNA"/>
</dbReference>
<dbReference type="FunFam" id="1.20.5.170:FF:000009">
    <property type="entry name" value="probable transcription factor PosF21"/>
    <property type="match status" value="1"/>
</dbReference>
<keyword evidence="3" id="KW-0805">Transcription regulation</keyword>
<dbReference type="Pfam" id="PF00170">
    <property type="entry name" value="bZIP_1"/>
    <property type="match status" value="1"/>
</dbReference>
<reference evidence="11 12" key="1">
    <citation type="submission" date="2020-08" db="EMBL/GenBank/DDBJ databases">
        <title>Plant Genome Project.</title>
        <authorList>
            <person name="Zhang R.-G."/>
        </authorList>
    </citation>
    <scope>NUCLEOTIDE SEQUENCE [LARGE SCALE GENOMIC DNA]</scope>
    <source>
        <tissue evidence="11">Rhizome</tissue>
    </source>
</reference>
<dbReference type="InterPro" id="IPR046347">
    <property type="entry name" value="bZIP_sf"/>
</dbReference>
<comment type="function">
    <text evidence="7">Transcription factor probably involved in vascular development and shoot tissue organization. Binds to the DNA sequence 5'-CCGAGTGTGCCCCTGG-3' present in the promoter region Box II of the phloem-specific rice tungro bacilliform virus (RTBV) promoter. May regulate tissue-specific expression of the RTBV promoter and virus replication.</text>
</comment>
<evidence type="ECO:0000256" key="7">
    <source>
        <dbReference type="ARBA" id="ARBA00054342"/>
    </source>
</evidence>
<evidence type="ECO:0000256" key="6">
    <source>
        <dbReference type="ARBA" id="ARBA00023242"/>
    </source>
</evidence>
<dbReference type="SUPFAM" id="SSF57959">
    <property type="entry name" value="Leucine zipper domain"/>
    <property type="match status" value="1"/>
</dbReference>
<protein>
    <recommendedName>
        <fullName evidence="10">BZIP domain-containing protein</fullName>
    </recommendedName>
</protein>
<feature type="compositionally biased region" description="Polar residues" evidence="9">
    <location>
        <begin position="328"/>
        <end position="339"/>
    </location>
</feature>
<dbReference type="InterPro" id="IPR044759">
    <property type="entry name" value="bZIP_RF2"/>
</dbReference>
<dbReference type="Proteomes" id="UP000734854">
    <property type="component" value="Unassembled WGS sequence"/>
</dbReference>
<evidence type="ECO:0000256" key="5">
    <source>
        <dbReference type="ARBA" id="ARBA00023163"/>
    </source>
</evidence>
<keyword evidence="5" id="KW-0804">Transcription</keyword>
<dbReference type="GO" id="GO:0005634">
    <property type="term" value="C:nucleus"/>
    <property type="evidence" value="ECO:0007669"/>
    <property type="project" value="UniProtKB-SubCell"/>
</dbReference>
<dbReference type="GO" id="GO:0003700">
    <property type="term" value="F:DNA-binding transcription factor activity"/>
    <property type="evidence" value="ECO:0007669"/>
    <property type="project" value="InterPro"/>
</dbReference>
<comment type="subcellular location">
    <subcellularLocation>
        <location evidence="1">Nucleus</location>
    </subcellularLocation>
</comment>
<evidence type="ECO:0000256" key="4">
    <source>
        <dbReference type="ARBA" id="ARBA00023125"/>
    </source>
</evidence>
<comment type="caution">
    <text evidence="11">The sequence shown here is derived from an EMBL/GenBank/DDBJ whole genome shotgun (WGS) entry which is preliminary data.</text>
</comment>
<proteinExistence type="inferred from homology"/>
<feature type="coiled-coil region" evidence="8">
    <location>
        <begin position="202"/>
        <end position="257"/>
    </location>
</feature>
<evidence type="ECO:0000256" key="1">
    <source>
        <dbReference type="ARBA" id="ARBA00004123"/>
    </source>
</evidence>
<dbReference type="AlphaFoldDB" id="A0A8J5FH08"/>
<feature type="region of interest" description="Disordered" evidence="9">
    <location>
        <begin position="326"/>
        <end position="348"/>
    </location>
</feature>
<gene>
    <name evidence="11" type="ORF">ZIOFF_054088</name>
</gene>
<evidence type="ECO:0000256" key="9">
    <source>
        <dbReference type="SAM" id="MobiDB-lite"/>
    </source>
</evidence>
<evidence type="ECO:0000256" key="8">
    <source>
        <dbReference type="SAM" id="Coils"/>
    </source>
</evidence>
<dbReference type="PANTHER" id="PTHR13690">
    <property type="entry name" value="TRANSCRIPTION FACTOR POSF21-RELATED"/>
    <property type="match status" value="1"/>
</dbReference>
<dbReference type="GO" id="GO:0003677">
    <property type="term" value="F:DNA binding"/>
    <property type="evidence" value="ECO:0007669"/>
    <property type="project" value="UniProtKB-KW"/>
</dbReference>
<keyword evidence="4" id="KW-0238">DNA-binding</keyword>
<accession>A0A8J5FH08</accession>
<feature type="region of interest" description="Disordered" evidence="9">
    <location>
        <begin position="1"/>
        <end position="21"/>
    </location>
</feature>
<evidence type="ECO:0000313" key="11">
    <source>
        <dbReference type="EMBL" id="KAG6485528.1"/>
    </source>
</evidence>
<dbReference type="Gene3D" id="1.20.5.170">
    <property type="match status" value="1"/>
</dbReference>
<sequence>MDDHDIAQVATADNDLPPRVAHRRSQSDVPFAFLPPLPLPPGAGVKMEVQWDRGFDGEDLFSTYMNLDGFDMLTDGRENEAESNSSGAAQRGAAGDPALVTAASRHCRSLSMDSFMRKFNFEEEESAKLQPPRGSRARSSAKLVNSMGTEPSTFSLDFGNGQFTPPEMKKIMENEKLVELAMADPKRVKRILANRQSAARSKERKMRYIAELEHKVQLLQTETTAMSAQFTLLQRDSAGLVNQNNELKFRLQAMEQQAQLRDVLDWPANLDMMVKREELDNQLEKTDFSKAFIPSTTLFFITALNEALTAEVQRLKLAASGLVDAHDSTNTNQQTSLNARTMDCRQDQ</sequence>
<evidence type="ECO:0000259" key="10">
    <source>
        <dbReference type="PROSITE" id="PS50217"/>
    </source>
</evidence>
<feature type="domain" description="BZIP" evidence="10">
    <location>
        <begin position="184"/>
        <end position="247"/>
    </location>
</feature>
<dbReference type="PROSITE" id="PS50217">
    <property type="entry name" value="BZIP"/>
    <property type="match status" value="1"/>
</dbReference>
<dbReference type="InterPro" id="IPR004827">
    <property type="entry name" value="bZIP"/>
</dbReference>
<keyword evidence="12" id="KW-1185">Reference proteome</keyword>
<dbReference type="SMART" id="SM00338">
    <property type="entry name" value="BRLZ"/>
    <property type="match status" value="1"/>
</dbReference>
<dbReference type="CDD" id="cd14703">
    <property type="entry name" value="bZIP_plant_RF2"/>
    <property type="match status" value="1"/>
</dbReference>
<evidence type="ECO:0000256" key="2">
    <source>
        <dbReference type="ARBA" id="ARBA00007163"/>
    </source>
</evidence>